<dbReference type="OrthoDB" id="5657047at2"/>
<dbReference type="Gene3D" id="3.20.190.10">
    <property type="entry name" value="MutM-like, N-terminal"/>
    <property type="match status" value="1"/>
</dbReference>
<dbReference type="Pfam" id="PF06831">
    <property type="entry name" value="H2TH"/>
    <property type="match status" value="1"/>
</dbReference>
<comment type="similarity">
    <text evidence="2">Belongs to the FPG family.</text>
</comment>
<dbReference type="SMART" id="SM00898">
    <property type="entry name" value="Fapy_DNA_glyco"/>
    <property type="match status" value="1"/>
</dbReference>
<organism evidence="11 12">
    <name type="scientific">Palleronia pelagia</name>
    <dbReference type="NCBI Taxonomy" id="387096"/>
    <lineage>
        <taxon>Bacteria</taxon>
        <taxon>Pseudomonadati</taxon>
        <taxon>Pseudomonadota</taxon>
        <taxon>Alphaproteobacteria</taxon>
        <taxon>Rhodobacterales</taxon>
        <taxon>Roseobacteraceae</taxon>
        <taxon>Palleronia</taxon>
    </lineage>
</organism>
<keyword evidence="12" id="KW-1185">Reference proteome</keyword>
<keyword evidence="8" id="KW-0511">Multifunctional enzyme</keyword>
<keyword evidence="3" id="KW-0227">DNA damage</keyword>
<dbReference type="GO" id="GO:0008270">
    <property type="term" value="F:zinc ion binding"/>
    <property type="evidence" value="ECO:0007669"/>
    <property type="project" value="InterPro"/>
</dbReference>
<protein>
    <submittedName>
        <fullName evidence="11">Formamidopyrimidine-DNA glycosylase</fullName>
    </submittedName>
</protein>
<dbReference type="InterPro" id="IPR035937">
    <property type="entry name" value="FPG_N"/>
</dbReference>
<evidence type="ECO:0000256" key="2">
    <source>
        <dbReference type="ARBA" id="ARBA00009409"/>
    </source>
</evidence>
<comment type="catalytic activity">
    <reaction evidence="1">
        <text>Hydrolysis of DNA containing ring-opened 7-methylguanine residues, releasing 2,6-diamino-4-hydroxy-5-(N-methyl)formamidopyrimidine.</text>
        <dbReference type="EC" id="3.2.2.23"/>
    </reaction>
</comment>
<evidence type="ECO:0000256" key="9">
    <source>
        <dbReference type="ARBA" id="ARBA00023295"/>
    </source>
</evidence>
<dbReference type="Pfam" id="PF01149">
    <property type="entry name" value="Fapy_DNA_glyco"/>
    <property type="match status" value="1"/>
</dbReference>
<dbReference type="InterPro" id="IPR012319">
    <property type="entry name" value="FPG_cat"/>
</dbReference>
<keyword evidence="5" id="KW-0238">DNA-binding</keyword>
<dbReference type="GO" id="GO:0003906">
    <property type="term" value="F:DNA-(apurinic or apyrimidinic site) endonuclease activity"/>
    <property type="evidence" value="ECO:0007669"/>
    <property type="project" value="InterPro"/>
</dbReference>
<proteinExistence type="inferred from homology"/>
<gene>
    <name evidence="11" type="ORF">SAMN04488011_106269</name>
</gene>
<keyword evidence="7" id="KW-0456">Lyase</keyword>
<dbReference type="InterPro" id="IPR015886">
    <property type="entry name" value="H2TH_FPG"/>
</dbReference>
<dbReference type="SUPFAM" id="SSF81624">
    <property type="entry name" value="N-terminal domain of MutM-like DNA repair proteins"/>
    <property type="match status" value="1"/>
</dbReference>
<dbReference type="SUPFAM" id="SSF46946">
    <property type="entry name" value="S13-like H2TH domain"/>
    <property type="match status" value="1"/>
</dbReference>
<accession>A0A1H8JM17</accession>
<dbReference type="Gene3D" id="1.10.8.50">
    <property type="match status" value="1"/>
</dbReference>
<dbReference type="SUPFAM" id="SSF57716">
    <property type="entry name" value="Glucocorticoid receptor-like (DNA-binding domain)"/>
    <property type="match status" value="1"/>
</dbReference>
<dbReference type="EMBL" id="FOCM01000006">
    <property type="protein sequence ID" value="SEN81780.1"/>
    <property type="molecule type" value="Genomic_DNA"/>
</dbReference>
<dbReference type="GO" id="GO:0006284">
    <property type="term" value="P:base-excision repair"/>
    <property type="evidence" value="ECO:0007669"/>
    <property type="project" value="InterPro"/>
</dbReference>
<dbReference type="GO" id="GO:0008534">
    <property type="term" value="F:oxidized purine nucleobase lesion DNA N-glycosylase activity"/>
    <property type="evidence" value="ECO:0007669"/>
    <property type="project" value="UniProtKB-EC"/>
</dbReference>
<dbReference type="GO" id="GO:0016829">
    <property type="term" value="F:lyase activity"/>
    <property type="evidence" value="ECO:0007669"/>
    <property type="project" value="UniProtKB-KW"/>
</dbReference>
<name>A0A1H8JM17_9RHOB</name>
<dbReference type="PANTHER" id="PTHR22993">
    <property type="entry name" value="FORMAMIDOPYRIMIDINE-DNA GLYCOSYLASE"/>
    <property type="match status" value="1"/>
</dbReference>
<dbReference type="SMART" id="SM01232">
    <property type="entry name" value="H2TH"/>
    <property type="match status" value="1"/>
</dbReference>
<evidence type="ECO:0000256" key="7">
    <source>
        <dbReference type="ARBA" id="ARBA00023239"/>
    </source>
</evidence>
<sequence>MPELPEVEAARRRIERGALNRTIEAVTYGDDITHMDLPDRAALDRFTGTQFSTATRHGKFIFAGTQGGPWMMIHLGMAGSIRVMDADEVDADYIRLTVAFEGGTRLTFRDPRKFGEIVVVEGVEDYVAERGLGPDALTIGDNAFADVIGGTRGAVKSALLAQSKLAGVGNLWADESLYRAGILPDARACDLDAGRIGQLHGVVGDTLKAVVDTDAVYSKLPADWLIHRRDEGADCGICDGAIGKTKVGGRTSYFCPDHQTGG</sequence>
<evidence type="ECO:0000256" key="3">
    <source>
        <dbReference type="ARBA" id="ARBA00022763"/>
    </source>
</evidence>
<dbReference type="Proteomes" id="UP000199372">
    <property type="component" value="Unassembled WGS sequence"/>
</dbReference>
<keyword evidence="4" id="KW-0378">Hydrolase</keyword>
<evidence type="ECO:0000313" key="12">
    <source>
        <dbReference type="Proteomes" id="UP000199372"/>
    </source>
</evidence>
<evidence type="ECO:0000313" key="11">
    <source>
        <dbReference type="EMBL" id="SEN81780.1"/>
    </source>
</evidence>
<dbReference type="RefSeq" id="WP_091846107.1">
    <property type="nucleotide sequence ID" value="NZ_FOCM01000006.1"/>
</dbReference>
<reference evidence="12" key="1">
    <citation type="submission" date="2016-10" db="EMBL/GenBank/DDBJ databases">
        <authorList>
            <person name="Varghese N."/>
            <person name="Submissions S."/>
        </authorList>
    </citation>
    <scope>NUCLEOTIDE SEQUENCE [LARGE SCALE GENOMIC DNA]</scope>
    <source>
        <strain evidence="12">DSM 26893</strain>
    </source>
</reference>
<dbReference type="InterPro" id="IPR010979">
    <property type="entry name" value="Ribosomal_uS13-like_H2TH"/>
</dbReference>
<evidence type="ECO:0000256" key="8">
    <source>
        <dbReference type="ARBA" id="ARBA00023268"/>
    </source>
</evidence>
<feature type="domain" description="Formamidopyrimidine-DNA glycosylase catalytic" evidence="10">
    <location>
        <begin position="2"/>
        <end position="115"/>
    </location>
</feature>
<keyword evidence="9" id="KW-0326">Glycosidase</keyword>
<keyword evidence="6" id="KW-0234">DNA repair</keyword>
<dbReference type="GO" id="GO:0003684">
    <property type="term" value="F:damaged DNA binding"/>
    <property type="evidence" value="ECO:0007669"/>
    <property type="project" value="InterPro"/>
</dbReference>
<evidence type="ECO:0000256" key="6">
    <source>
        <dbReference type="ARBA" id="ARBA00023204"/>
    </source>
</evidence>
<evidence type="ECO:0000256" key="4">
    <source>
        <dbReference type="ARBA" id="ARBA00022801"/>
    </source>
</evidence>
<dbReference type="PROSITE" id="PS51068">
    <property type="entry name" value="FPG_CAT"/>
    <property type="match status" value="1"/>
</dbReference>
<evidence type="ECO:0000259" key="10">
    <source>
        <dbReference type="PROSITE" id="PS51068"/>
    </source>
</evidence>
<evidence type="ECO:0000256" key="5">
    <source>
        <dbReference type="ARBA" id="ARBA00023125"/>
    </source>
</evidence>
<evidence type="ECO:0000256" key="1">
    <source>
        <dbReference type="ARBA" id="ARBA00001668"/>
    </source>
</evidence>
<dbReference type="PANTHER" id="PTHR22993:SF9">
    <property type="entry name" value="FORMAMIDOPYRIMIDINE-DNA GLYCOSYLASE"/>
    <property type="match status" value="1"/>
</dbReference>
<dbReference type="AlphaFoldDB" id="A0A1H8JM17"/>